<dbReference type="InterPro" id="IPR052050">
    <property type="entry name" value="SecEffector_AnkRepeat"/>
</dbReference>
<keyword evidence="3" id="KW-1185">Reference proteome</keyword>
<evidence type="ECO:0000313" key="3">
    <source>
        <dbReference type="Proteomes" id="UP000332933"/>
    </source>
</evidence>
<dbReference type="EMBL" id="CAADRA010005609">
    <property type="protein sequence ID" value="VFT91713.1"/>
    <property type="molecule type" value="Genomic_DNA"/>
</dbReference>
<dbReference type="PANTHER" id="PTHR46586">
    <property type="entry name" value="ANKYRIN REPEAT-CONTAINING PROTEIN"/>
    <property type="match status" value="1"/>
</dbReference>
<dbReference type="EMBL" id="VJMH01005588">
    <property type="protein sequence ID" value="KAF0694211.1"/>
    <property type="molecule type" value="Genomic_DNA"/>
</dbReference>
<dbReference type="OrthoDB" id="70387at2759"/>
<sequence>MNVKCYKLKNTTAHETFQGYIMQLPHARGHDSHVVYRTRTQKRYNATAHETFQSYIMHGHLDVVRYLHEHHHMTARTTAAMDDAATAGFDDIVMFLALHRQERGTEQTMAVYAEHGILERMRWLHAHGVQTYAPRVLNAAASSGHLHVVQYLLDEAHVVGVYLPALNGSAKEGHFDIVKHFLARWADQDVCVAAAMRAAHVAGHDLILDYLDVHRCQCCQEKSRDVVLAKKTAKRRRCDKAIETNQIEV</sequence>
<proteinExistence type="predicted"/>
<dbReference type="PANTHER" id="PTHR46586:SF3">
    <property type="entry name" value="ANKYRIN REPEAT-CONTAINING PROTEIN"/>
    <property type="match status" value="1"/>
</dbReference>
<dbReference type="Gene3D" id="1.25.40.20">
    <property type="entry name" value="Ankyrin repeat-containing domain"/>
    <property type="match status" value="1"/>
</dbReference>
<organism evidence="2 3">
    <name type="scientific">Aphanomyces stellatus</name>
    <dbReference type="NCBI Taxonomy" id="120398"/>
    <lineage>
        <taxon>Eukaryota</taxon>
        <taxon>Sar</taxon>
        <taxon>Stramenopiles</taxon>
        <taxon>Oomycota</taxon>
        <taxon>Saprolegniomycetes</taxon>
        <taxon>Saprolegniales</taxon>
        <taxon>Verrucalvaceae</taxon>
        <taxon>Aphanomyces</taxon>
    </lineage>
</organism>
<name>A0A485L2E7_9STRA</name>
<evidence type="ECO:0000313" key="2">
    <source>
        <dbReference type="EMBL" id="VFT91713.1"/>
    </source>
</evidence>
<accession>A0A485L2E7</accession>
<protein>
    <submittedName>
        <fullName evidence="2">Aste57867_14897 protein</fullName>
    </submittedName>
</protein>
<dbReference type="Proteomes" id="UP000332933">
    <property type="component" value="Unassembled WGS sequence"/>
</dbReference>
<reference evidence="1" key="2">
    <citation type="submission" date="2019-06" db="EMBL/GenBank/DDBJ databases">
        <title>Genomics analysis of Aphanomyces spp. identifies a new class of oomycete effector associated with host adaptation.</title>
        <authorList>
            <person name="Gaulin E."/>
        </authorList>
    </citation>
    <scope>NUCLEOTIDE SEQUENCE</scope>
    <source>
        <strain evidence="1">CBS 578.67</strain>
    </source>
</reference>
<dbReference type="AlphaFoldDB" id="A0A485L2E7"/>
<reference evidence="2 3" key="1">
    <citation type="submission" date="2019-03" db="EMBL/GenBank/DDBJ databases">
        <authorList>
            <person name="Gaulin E."/>
            <person name="Dumas B."/>
        </authorList>
    </citation>
    <scope>NUCLEOTIDE SEQUENCE [LARGE SCALE GENOMIC DNA]</scope>
    <source>
        <strain evidence="2">CBS 568.67</strain>
    </source>
</reference>
<gene>
    <name evidence="2" type="primary">Aste57867_14897</name>
    <name evidence="1" type="ORF">As57867_014841</name>
    <name evidence="2" type="ORF">ASTE57867_14897</name>
</gene>
<dbReference type="SUPFAM" id="SSF48403">
    <property type="entry name" value="Ankyrin repeat"/>
    <property type="match status" value="1"/>
</dbReference>
<dbReference type="InterPro" id="IPR036770">
    <property type="entry name" value="Ankyrin_rpt-contain_sf"/>
</dbReference>
<evidence type="ECO:0000313" key="1">
    <source>
        <dbReference type="EMBL" id="KAF0694211.1"/>
    </source>
</evidence>